<name>A0ABN2GM97_9ACTN</name>
<evidence type="ECO:0000313" key="3">
    <source>
        <dbReference type="Proteomes" id="UP001500618"/>
    </source>
</evidence>
<organism evidence="2 3">
    <name type="scientific">Fodinicola feengrottensis</name>
    <dbReference type="NCBI Taxonomy" id="435914"/>
    <lineage>
        <taxon>Bacteria</taxon>
        <taxon>Bacillati</taxon>
        <taxon>Actinomycetota</taxon>
        <taxon>Actinomycetes</taxon>
        <taxon>Mycobacteriales</taxon>
        <taxon>Fodinicola</taxon>
    </lineage>
</organism>
<dbReference type="Proteomes" id="UP001500618">
    <property type="component" value="Unassembled WGS sequence"/>
</dbReference>
<comment type="caution">
    <text evidence="2">The sequence shown here is derived from an EMBL/GenBank/DDBJ whole genome shotgun (WGS) entry which is preliminary data.</text>
</comment>
<feature type="region of interest" description="Disordered" evidence="1">
    <location>
        <begin position="1"/>
        <end position="23"/>
    </location>
</feature>
<reference evidence="2 3" key="1">
    <citation type="journal article" date="2019" name="Int. J. Syst. Evol. Microbiol.">
        <title>The Global Catalogue of Microorganisms (GCM) 10K type strain sequencing project: providing services to taxonomists for standard genome sequencing and annotation.</title>
        <authorList>
            <consortium name="The Broad Institute Genomics Platform"/>
            <consortium name="The Broad Institute Genome Sequencing Center for Infectious Disease"/>
            <person name="Wu L."/>
            <person name="Ma J."/>
        </authorList>
    </citation>
    <scope>NUCLEOTIDE SEQUENCE [LARGE SCALE GENOMIC DNA]</scope>
    <source>
        <strain evidence="2 3">JCM 14718</strain>
    </source>
</reference>
<proteinExistence type="predicted"/>
<protein>
    <submittedName>
        <fullName evidence="2">Uncharacterized protein</fullName>
    </submittedName>
</protein>
<gene>
    <name evidence="2" type="ORF">GCM10009765_23750</name>
</gene>
<accession>A0ABN2GM97</accession>
<evidence type="ECO:0000256" key="1">
    <source>
        <dbReference type="SAM" id="MobiDB-lite"/>
    </source>
</evidence>
<dbReference type="EMBL" id="BAAANY010000008">
    <property type="protein sequence ID" value="GAA1673617.1"/>
    <property type="molecule type" value="Genomic_DNA"/>
</dbReference>
<evidence type="ECO:0000313" key="2">
    <source>
        <dbReference type="EMBL" id="GAA1673617.1"/>
    </source>
</evidence>
<sequence length="142" mass="15292">MTPKYPESPPSRAKSARHSGLSVTDSPHFLFPRVARIETGKDVNLMTFTADDSHDDTTIARGINTAAEHGRVIDDLTARVIAGQFHGGEGSALYSLASCGAVDAAGLHRELDLLVEPNAADHGIPVRWVCALRDYINKATDR</sequence>
<keyword evidence="3" id="KW-1185">Reference proteome</keyword>